<dbReference type="EMBL" id="CADCXU010015098">
    <property type="protein sequence ID" value="CAB0004549.1"/>
    <property type="molecule type" value="Genomic_DNA"/>
</dbReference>
<evidence type="ECO:0000256" key="1">
    <source>
        <dbReference type="SAM" id="MobiDB-lite"/>
    </source>
</evidence>
<feature type="region of interest" description="Disordered" evidence="1">
    <location>
        <begin position="141"/>
        <end position="201"/>
    </location>
</feature>
<organism evidence="2 3">
    <name type="scientific">Nesidiocoris tenuis</name>
    <dbReference type="NCBI Taxonomy" id="355587"/>
    <lineage>
        <taxon>Eukaryota</taxon>
        <taxon>Metazoa</taxon>
        <taxon>Ecdysozoa</taxon>
        <taxon>Arthropoda</taxon>
        <taxon>Hexapoda</taxon>
        <taxon>Insecta</taxon>
        <taxon>Pterygota</taxon>
        <taxon>Neoptera</taxon>
        <taxon>Paraneoptera</taxon>
        <taxon>Hemiptera</taxon>
        <taxon>Heteroptera</taxon>
        <taxon>Panheteroptera</taxon>
        <taxon>Cimicomorpha</taxon>
        <taxon>Miridae</taxon>
        <taxon>Dicyphina</taxon>
        <taxon>Nesidiocoris</taxon>
    </lineage>
</organism>
<feature type="non-terminal residue" evidence="2">
    <location>
        <position position="1"/>
    </location>
</feature>
<sequence>AVRTLIWWPEGKMQGIATKNEINNNNNKMQGLGGAKDNIKRNFKIPKKIFLSRYMTKKICYFLRLSRTEKNAKNRFQLENPRDEYRWSILSNYRCFACDSRCFYHRWLRTDVSPLSIIEVEIRRILHPFLRSGRFFRKIRSPPHRRPVNSSKEGKGAHFNNGRRSLNRSGRYGSGKYTRGTNIPRRETSPLARNEQEVLRD</sequence>
<accession>A0A6H5GSK0</accession>
<protein>
    <submittedName>
        <fullName evidence="2">Uncharacterized protein</fullName>
    </submittedName>
</protein>
<evidence type="ECO:0000313" key="3">
    <source>
        <dbReference type="Proteomes" id="UP000479000"/>
    </source>
</evidence>
<gene>
    <name evidence="2" type="ORF">NTEN_LOCUS10026</name>
</gene>
<dbReference type="AlphaFoldDB" id="A0A6H5GSK0"/>
<feature type="compositionally biased region" description="Basic and acidic residues" evidence="1">
    <location>
        <begin position="184"/>
        <end position="201"/>
    </location>
</feature>
<proteinExistence type="predicted"/>
<evidence type="ECO:0000313" key="2">
    <source>
        <dbReference type="EMBL" id="CAB0004549.1"/>
    </source>
</evidence>
<feature type="compositionally biased region" description="Low complexity" evidence="1">
    <location>
        <begin position="160"/>
        <end position="175"/>
    </location>
</feature>
<dbReference type="Proteomes" id="UP000479000">
    <property type="component" value="Unassembled WGS sequence"/>
</dbReference>
<keyword evidence="3" id="KW-1185">Reference proteome</keyword>
<name>A0A6H5GSK0_9HEMI</name>
<reference evidence="2 3" key="1">
    <citation type="submission" date="2020-02" db="EMBL/GenBank/DDBJ databases">
        <authorList>
            <person name="Ferguson B K."/>
        </authorList>
    </citation>
    <scope>NUCLEOTIDE SEQUENCE [LARGE SCALE GENOMIC DNA]</scope>
</reference>